<evidence type="ECO:0000256" key="1">
    <source>
        <dbReference type="SAM" id="MobiDB-lite"/>
    </source>
</evidence>
<accession>A0A2A9DXJ8</accession>
<dbReference type="InterPro" id="IPR051534">
    <property type="entry name" value="CBASS_pafABC_assoc_protein"/>
</dbReference>
<evidence type="ECO:0000259" key="3">
    <source>
        <dbReference type="Pfam" id="PF25583"/>
    </source>
</evidence>
<dbReference type="InterPro" id="IPR026881">
    <property type="entry name" value="WYL_dom"/>
</dbReference>
<name>A0A2A9DXJ8_9MICO</name>
<gene>
    <name evidence="4" type="ORF">ATJ78_2375</name>
</gene>
<dbReference type="InterPro" id="IPR057727">
    <property type="entry name" value="WCX_dom"/>
</dbReference>
<feature type="domain" description="WCX" evidence="3">
    <location>
        <begin position="261"/>
        <end position="328"/>
    </location>
</feature>
<reference evidence="4 5" key="1">
    <citation type="submission" date="2017-10" db="EMBL/GenBank/DDBJ databases">
        <title>Sequencing the genomes of 1000 actinobacteria strains.</title>
        <authorList>
            <person name="Klenk H.-P."/>
        </authorList>
    </citation>
    <scope>NUCLEOTIDE SEQUENCE [LARGE SCALE GENOMIC DNA]</scope>
    <source>
        <strain evidence="4 5">DSM 21798</strain>
    </source>
</reference>
<keyword evidence="5" id="KW-1185">Reference proteome</keyword>
<dbReference type="GO" id="GO:0000502">
    <property type="term" value="C:proteasome complex"/>
    <property type="evidence" value="ECO:0007669"/>
    <property type="project" value="UniProtKB-KW"/>
</dbReference>
<protein>
    <submittedName>
        <fullName evidence="4">Proteasome accessory factor B</fullName>
    </submittedName>
</protein>
<proteinExistence type="predicted"/>
<keyword evidence="4" id="KW-0647">Proteasome</keyword>
<dbReference type="EMBL" id="PDJE01000001">
    <property type="protein sequence ID" value="PFG31408.1"/>
    <property type="molecule type" value="Genomic_DNA"/>
</dbReference>
<dbReference type="PANTHER" id="PTHR34580">
    <property type="match status" value="1"/>
</dbReference>
<dbReference type="PANTHER" id="PTHR34580:SF3">
    <property type="entry name" value="PROTEIN PAFB"/>
    <property type="match status" value="1"/>
</dbReference>
<dbReference type="Pfam" id="PF13280">
    <property type="entry name" value="WYL"/>
    <property type="match status" value="1"/>
</dbReference>
<sequence>MSDSTRAAARVPVEERLFSLVLALVATESGLTKDAILSTVQGYRQRFSAGGDNASLERQFERDKDDIRDLGIPLETVTPPEEDGNSQNTRYRIPKGEYDLPGDITFTAEEITLLGLAATVWREGTLSGESQRALMKLRSLGVTEIDPVIGVAPRLRTREAAFEPLRTALERHVVVSFPYVKPGDASARVRTVAPLALVQHSGRWHLYATDMDIDERRTFLLSRMVQTPRSSGRTFDVPDDAESFAETALRDLDRIWQRNVATVRAEPHTHAWFRLSRLHDAEAIDDDVFRLHFTDINILADEIASFGPEAEAIAPPSLRAAIVQRLTRTWSAHSGAEEKQ</sequence>
<evidence type="ECO:0000313" key="4">
    <source>
        <dbReference type="EMBL" id="PFG31408.1"/>
    </source>
</evidence>
<evidence type="ECO:0000313" key="5">
    <source>
        <dbReference type="Proteomes" id="UP000221369"/>
    </source>
</evidence>
<comment type="caution">
    <text evidence="4">The sequence shown here is derived from an EMBL/GenBank/DDBJ whole genome shotgun (WGS) entry which is preliminary data.</text>
</comment>
<dbReference type="Proteomes" id="UP000221369">
    <property type="component" value="Unassembled WGS sequence"/>
</dbReference>
<dbReference type="AlphaFoldDB" id="A0A2A9DXJ8"/>
<dbReference type="Pfam" id="PF25583">
    <property type="entry name" value="WCX"/>
    <property type="match status" value="1"/>
</dbReference>
<dbReference type="PROSITE" id="PS52050">
    <property type="entry name" value="WYL"/>
    <property type="match status" value="1"/>
</dbReference>
<dbReference type="RefSeq" id="WP_098408058.1">
    <property type="nucleotide sequence ID" value="NZ_PDJE01000001.1"/>
</dbReference>
<feature type="region of interest" description="Disordered" evidence="1">
    <location>
        <begin position="72"/>
        <end position="94"/>
    </location>
</feature>
<organism evidence="4 5">
    <name type="scientific">Paramicrobacterium agarici</name>
    <dbReference type="NCBI Taxonomy" id="630514"/>
    <lineage>
        <taxon>Bacteria</taxon>
        <taxon>Bacillati</taxon>
        <taxon>Actinomycetota</taxon>
        <taxon>Actinomycetes</taxon>
        <taxon>Micrococcales</taxon>
        <taxon>Microbacteriaceae</taxon>
        <taxon>Paramicrobacterium</taxon>
    </lineage>
</organism>
<feature type="domain" description="WYL" evidence="2">
    <location>
        <begin position="161"/>
        <end position="225"/>
    </location>
</feature>
<evidence type="ECO:0000259" key="2">
    <source>
        <dbReference type="Pfam" id="PF13280"/>
    </source>
</evidence>